<organism evidence="3 4">
    <name type="scientific">Cryobacterium adonitolivorans</name>
    <dbReference type="NCBI Taxonomy" id="1259189"/>
    <lineage>
        <taxon>Bacteria</taxon>
        <taxon>Bacillati</taxon>
        <taxon>Actinomycetota</taxon>
        <taxon>Actinomycetes</taxon>
        <taxon>Micrococcales</taxon>
        <taxon>Microbacteriaceae</taxon>
        <taxon>Cryobacterium</taxon>
    </lineage>
</organism>
<dbReference type="InterPro" id="IPR000182">
    <property type="entry name" value="GNAT_dom"/>
</dbReference>
<feature type="domain" description="N-acetyltransferase" evidence="2">
    <location>
        <begin position="11"/>
        <end position="164"/>
    </location>
</feature>
<dbReference type="EMBL" id="SOFL01000008">
    <property type="protein sequence ID" value="TFC05614.1"/>
    <property type="molecule type" value="Genomic_DNA"/>
</dbReference>
<dbReference type="PROSITE" id="PS51186">
    <property type="entry name" value="GNAT"/>
    <property type="match status" value="1"/>
</dbReference>
<keyword evidence="4" id="KW-1185">Reference proteome</keyword>
<proteinExistence type="predicted"/>
<name>A0A4V3IDA7_9MICO</name>
<dbReference type="CDD" id="cd04301">
    <property type="entry name" value="NAT_SF"/>
    <property type="match status" value="1"/>
</dbReference>
<dbReference type="OrthoDB" id="9799092at2"/>
<dbReference type="Proteomes" id="UP000297907">
    <property type="component" value="Unassembled WGS sequence"/>
</dbReference>
<dbReference type="AlphaFoldDB" id="A0A4V3IDA7"/>
<dbReference type="Pfam" id="PF00583">
    <property type="entry name" value="Acetyltransf_1"/>
    <property type="match status" value="1"/>
</dbReference>
<dbReference type="PANTHER" id="PTHR13947:SF37">
    <property type="entry name" value="LD18367P"/>
    <property type="match status" value="1"/>
</dbReference>
<evidence type="ECO:0000313" key="4">
    <source>
        <dbReference type="Proteomes" id="UP000297907"/>
    </source>
</evidence>
<dbReference type="Gene3D" id="3.40.630.30">
    <property type="match status" value="1"/>
</dbReference>
<dbReference type="InterPro" id="IPR016181">
    <property type="entry name" value="Acyl_CoA_acyltransferase"/>
</dbReference>
<evidence type="ECO:0000313" key="3">
    <source>
        <dbReference type="EMBL" id="TFC05614.1"/>
    </source>
</evidence>
<sequence length="164" mass="17638">MSLAAAQRRPLVIDAMASVEDALAFRDLNEEWISLLFTLEDADRALLNDPVGRIQGVGGVVLIARLGEERVGCVAVLPTGNGVYELSKMAVSPPVRNRGLGRSLILAAIDTARRLGAASLFLGSSTKLPNAVHLYESVGFTHVPAERIGPMPYERADVFMELLL</sequence>
<evidence type="ECO:0000259" key="2">
    <source>
        <dbReference type="PROSITE" id="PS51186"/>
    </source>
</evidence>
<dbReference type="PANTHER" id="PTHR13947">
    <property type="entry name" value="GNAT FAMILY N-ACETYLTRANSFERASE"/>
    <property type="match status" value="1"/>
</dbReference>
<dbReference type="InterPro" id="IPR050769">
    <property type="entry name" value="NAT_camello-type"/>
</dbReference>
<evidence type="ECO:0000256" key="1">
    <source>
        <dbReference type="ARBA" id="ARBA00022679"/>
    </source>
</evidence>
<gene>
    <name evidence="3" type="ORF">E3O42_03460</name>
</gene>
<dbReference type="GO" id="GO:0008080">
    <property type="term" value="F:N-acetyltransferase activity"/>
    <property type="evidence" value="ECO:0007669"/>
    <property type="project" value="InterPro"/>
</dbReference>
<dbReference type="SUPFAM" id="SSF55729">
    <property type="entry name" value="Acyl-CoA N-acyltransferases (Nat)"/>
    <property type="match status" value="1"/>
</dbReference>
<reference evidence="3 4" key="1">
    <citation type="submission" date="2019-03" db="EMBL/GenBank/DDBJ databases">
        <title>Genomics of glacier-inhabiting Cryobacterium strains.</title>
        <authorList>
            <person name="Liu Q."/>
            <person name="Xin Y.-H."/>
        </authorList>
    </citation>
    <scope>NUCLEOTIDE SEQUENCE [LARGE SCALE GENOMIC DNA]</scope>
    <source>
        <strain evidence="3 4">RHLS22-1</strain>
    </source>
</reference>
<protein>
    <submittedName>
        <fullName evidence="3">N-acetyltransferase</fullName>
    </submittedName>
</protein>
<comment type="caution">
    <text evidence="3">The sequence shown here is derived from an EMBL/GenBank/DDBJ whole genome shotgun (WGS) entry which is preliminary data.</text>
</comment>
<keyword evidence="1 3" id="KW-0808">Transferase</keyword>
<dbReference type="RefSeq" id="WP_134452517.1">
    <property type="nucleotide sequence ID" value="NZ_SOFL01000008.1"/>
</dbReference>
<accession>A0A4V3IDA7</accession>